<feature type="region of interest" description="Disordered" evidence="1">
    <location>
        <begin position="58"/>
        <end position="111"/>
    </location>
</feature>
<sequence>MRMIRPVEWPVCHGAFLPVCGRARLLSTISRRMRTKTKWSRSSSRRLSICPRKNRLTRRATFKLPSKKRKRRNASQSSSPACRRRSPTTNRFSSTGTNGSPYFPCLTPASN</sequence>
<feature type="compositionally biased region" description="Polar residues" evidence="1">
    <location>
        <begin position="87"/>
        <end position="100"/>
    </location>
</feature>
<evidence type="ECO:0000313" key="2">
    <source>
        <dbReference type="EMBL" id="CAG6480407.1"/>
    </source>
</evidence>
<dbReference type="EMBL" id="HBUE01088533">
    <property type="protein sequence ID" value="CAG6480407.1"/>
    <property type="molecule type" value="Transcribed_RNA"/>
</dbReference>
<reference evidence="2" key="1">
    <citation type="submission" date="2021-05" db="EMBL/GenBank/DDBJ databases">
        <authorList>
            <person name="Alioto T."/>
            <person name="Alioto T."/>
            <person name="Gomez Garrido J."/>
        </authorList>
    </citation>
    <scope>NUCLEOTIDE SEQUENCE</scope>
</reference>
<feature type="compositionally biased region" description="Basic residues" evidence="1">
    <location>
        <begin position="58"/>
        <end position="73"/>
    </location>
</feature>
<evidence type="ECO:0000256" key="1">
    <source>
        <dbReference type="SAM" id="MobiDB-lite"/>
    </source>
</evidence>
<dbReference type="AlphaFoldDB" id="A0A8D8BS09"/>
<organism evidence="2">
    <name type="scientific">Culex pipiens</name>
    <name type="common">House mosquito</name>
    <dbReference type="NCBI Taxonomy" id="7175"/>
    <lineage>
        <taxon>Eukaryota</taxon>
        <taxon>Metazoa</taxon>
        <taxon>Ecdysozoa</taxon>
        <taxon>Arthropoda</taxon>
        <taxon>Hexapoda</taxon>
        <taxon>Insecta</taxon>
        <taxon>Pterygota</taxon>
        <taxon>Neoptera</taxon>
        <taxon>Endopterygota</taxon>
        <taxon>Diptera</taxon>
        <taxon>Nematocera</taxon>
        <taxon>Culicoidea</taxon>
        <taxon>Culicidae</taxon>
        <taxon>Culicinae</taxon>
        <taxon>Culicini</taxon>
        <taxon>Culex</taxon>
        <taxon>Culex</taxon>
    </lineage>
</organism>
<name>A0A8D8BS09_CULPI</name>
<protein>
    <submittedName>
        <fullName evidence="2">(northern house mosquito) hypothetical protein</fullName>
    </submittedName>
</protein>
<accession>A0A8D8BS09</accession>
<proteinExistence type="predicted"/>